<dbReference type="SUPFAM" id="SSF53822">
    <property type="entry name" value="Periplasmic binding protein-like I"/>
    <property type="match status" value="1"/>
</dbReference>
<comment type="caution">
    <text evidence="6">The sequence shown here is derived from an EMBL/GenBank/DDBJ whole genome shotgun (WGS) entry which is preliminary data.</text>
</comment>
<dbReference type="InterPro" id="IPR028082">
    <property type="entry name" value="Peripla_BP_I"/>
</dbReference>
<feature type="region of interest" description="Disordered" evidence="4">
    <location>
        <begin position="1"/>
        <end position="20"/>
    </location>
</feature>
<dbReference type="Gene3D" id="3.40.50.2300">
    <property type="match status" value="2"/>
</dbReference>
<proteinExistence type="predicted"/>
<keyword evidence="3" id="KW-0804">Transcription</keyword>
<evidence type="ECO:0000259" key="5">
    <source>
        <dbReference type="Pfam" id="PF13377"/>
    </source>
</evidence>
<evidence type="ECO:0000256" key="1">
    <source>
        <dbReference type="ARBA" id="ARBA00023015"/>
    </source>
</evidence>
<dbReference type="GO" id="GO:0000976">
    <property type="term" value="F:transcription cis-regulatory region binding"/>
    <property type="evidence" value="ECO:0007669"/>
    <property type="project" value="TreeGrafter"/>
</dbReference>
<evidence type="ECO:0000313" key="6">
    <source>
        <dbReference type="EMBL" id="PFG32634.1"/>
    </source>
</evidence>
<accession>A0A2A9E1A2</accession>
<evidence type="ECO:0000256" key="3">
    <source>
        <dbReference type="ARBA" id="ARBA00023163"/>
    </source>
</evidence>
<dbReference type="EMBL" id="PDJG01000001">
    <property type="protein sequence ID" value="PFG32634.1"/>
    <property type="molecule type" value="Genomic_DNA"/>
</dbReference>
<gene>
    <name evidence="6" type="ORF">ATL42_0475</name>
</gene>
<evidence type="ECO:0000256" key="4">
    <source>
        <dbReference type="SAM" id="MobiDB-lite"/>
    </source>
</evidence>
<keyword evidence="7" id="KW-1185">Reference proteome</keyword>
<keyword evidence="1" id="KW-0805">Transcription regulation</keyword>
<feature type="domain" description="Transcriptional regulator LacI/GalR-like sensor" evidence="5">
    <location>
        <begin position="132"/>
        <end position="288"/>
    </location>
</feature>
<dbReference type="AlphaFoldDB" id="A0A2A9E1A2"/>
<dbReference type="Proteomes" id="UP000225548">
    <property type="component" value="Unassembled WGS sequence"/>
</dbReference>
<evidence type="ECO:0000256" key="2">
    <source>
        <dbReference type="ARBA" id="ARBA00023125"/>
    </source>
</evidence>
<dbReference type="RefSeq" id="WP_098453976.1">
    <property type="nucleotide sequence ID" value="NZ_PDJG01000001.1"/>
</dbReference>
<organism evidence="6 7">
    <name type="scientific">Sanguibacter antarcticus</name>
    <dbReference type="NCBI Taxonomy" id="372484"/>
    <lineage>
        <taxon>Bacteria</taxon>
        <taxon>Bacillati</taxon>
        <taxon>Actinomycetota</taxon>
        <taxon>Actinomycetes</taxon>
        <taxon>Micrococcales</taxon>
        <taxon>Sanguibacteraceae</taxon>
        <taxon>Sanguibacter</taxon>
    </lineage>
</organism>
<dbReference type="PANTHER" id="PTHR30146">
    <property type="entry name" value="LACI-RELATED TRANSCRIPTIONAL REPRESSOR"/>
    <property type="match status" value="1"/>
</dbReference>
<dbReference type="GO" id="GO:0003700">
    <property type="term" value="F:DNA-binding transcription factor activity"/>
    <property type="evidence" value="ECO:0007669"/>
    <property type="project" value="TreeGrafter"/>
</dbReference>
<keyword evidence="2" id="KW-0238">DNA-binding</keyword>
<sequence>MSSDAPTGLPAPPSPSHGAVGMVRTASRRVVTVEPFFMEFIAGVEEVLAVHDLSVLLAVVADEDAERRTYERWARSRLVDAVMVVNVRDDDDRPALLAAHGIPTVMVGRWDDEPSLPSVRADDLAAMNEAAGYLLELGHRTLAHVTGPSVYLHTQARVRALTQVCASYGVVPVTVEGDYSDDAGERITRELLERSPRPTAIVFDNDVMAVAGLHVAHELGIAVPGELSLLGWDDSPLCRLTQPPLSTMSLDVHEMGRLVGGAVLETIEGSAQVKGSVVTARLIVRGSTAAPLPA</sequence>
<protein>
    <submittedName>
        <fullName evidence="6">LacI family transcriptional regulator</fullName>
    </submittedName>
</protein>
<dbReference type="CDD" id="cd06267">
    <property type="entry name" value="PBP1_LacI_sugar_binding-like"/>
    <property type="match status" value="1"/>
</dbReference>
<dbReference type="Pfam" id="PF13377">
    <property type="entry name" value="Peripla_BP_3"/>
    <property type="match status" value="1"/>
</dbReference>
<dbReference type="InterPro" id="IPR046335">
    <property type="entry name" value="LacI/GalR-like_sensor"/>
</dbReference>
<dbReference type="OrthoDB" id="1938857at2"/>
<reference evidence="6 7" key="1">
    <citation type="submission" date="2017-10" db="EMBL/GenBank/DDBJ databases">
        <title>Sequencing the genomes of 1000 actinobacteria strains.</title>
        <authorList>
            <person name="Klenk H.-P."/>
        </authorList>
    </citation>
    <scope>NUCLEOTIDE SEQUENCE [LARGE SCALE GENOMIC DNA]</scope>
    <source>
        <strain evidence="6 7">DSM 18966</strain>
    </source>
</reference>
<evidence type="ECO:0000313" key="7">
    <source>
        <dbReference type="Proteomes" id="UP000225548"/>
    </source>
</evidence>
<dbReference type="PANTHER" id="PTHR30146:SF155">
    <property type="entry name" value="ALANINE RACEMASE"/>
    <property type="match status" value="1"/>
</dbReference>
<name>A0A2A9E1A2_9MICO</name>